<dbReference type="SUPFAM" id="SSF53474">
    <property type="entry name" value="alpha/beta-Hydrolases"/>
    <property type="match status" value="1"/>
</dbReference>
<reference evidence="2" key="1">
    <citation type="submission" date="2009-01" db="EMBL/GenBank/DDBJ databases">
        <title>Complete sequence of chromosome of Francisella philomiragia subsp. philomiragia ATCC 25017.</title>
        <authorList>
            <consortium name="US DOE Joint Genome Institute"/>
            <person name="Copeland A."/>
            <person name="Lucas S."/>
            <person name="Lapidus A."/>
            <person name="Barry K."/>
            <person name="Detter J.C."/>
            <person name="Glavina del Rio T."/>
            <person name="Hammon N."/>
            <person name="Israni S."/>
            <person name="Dalin E."/>
            <person name="Tice H."/>
            <person name="Pitluck S."/>
            <person name="Chain P."/>
            <person name="Malfatti S."/>
            <person name="Shin M."/>
            <person name="Vergez L."/>
            <person name="Schmutz J."/>
            <person name="Larimer F."/>
            <person name="Land M."/>
            <person name="Hauser L."/>
            <person name="Richardson P."/>
        </authorList>
    </citation>
    <scope>NUCLEOTIDE SEQUENCE</scope>
    <source>
        <strain evidence="2">ATCC 25017</strain>
    </source>
</reference>
<proteinExistence type="predicted"/>
<organism evidence="2">
    <name type="scientific">Francisella philomiragia subsp. philomiragia (strain ATCC 25017 / CCUG 19701 / FSC 153 / O#319-036)</name>
    <dbReference type="NCBI Taxonomy" id="484022"/>
    <lineage>
        <taxon>Bacteria</taxon>
        <taxon>Pseudomonadati</taxon>
        <taxon>Pseudomonadota</taxon>
        <taxon>Gammaproteobacteria</taxon>
        <taxon>Thiotrichales</taxon>
        <taxon>Francisellaceae</taxon>
        <taxon>Francisella</taxon>
    </lineage>
</organism>
<dbReference type="PANTHER" id="PTHR22946:SF0">
    <property type="entry name" value="DIENELACTONE HYDROLASE DOMAIN-CONTAINING PROTEIN"/>
    <property type="match status" value="1"/>
</dbReference>
<dbReference type="PANTHER" id="PTHR22946">
    <property type="entry name" value="DIENELACTONE HYDROLASE DOMAIN-CONTAINING PROTEIN-RELATED"/>
    <property type="match status" value="1"/>
</dbReference>
<dbReference type="KEGG" id="fph:Fphi_0645"/>
<dbReference type="GO" id="GO:0016787">
    <property type="term" value="F:hydrolase activity"/>
    <property type="evidence" value="ECO:0007669"/>
    <property type="project" value="UniProtKB-KW"/>
</dbReference>
<dbReference type="InterPro" id="IPR029058">
    <property type="entry name" value="AB_hydrolase_fold"/>
</dbReference>
<dbReference type="Gene3D" id="3.40.50.1820">
    <property type="entry name" value="alpha/beta hydrolase"/>
    <property type="match status" value="1"/>
</dbReference>
<feature type="domain" description="Dienelactone hydrolase" evidence="1">
    <location>
        <begin position="27"/>
        <end position="243"/>
    </location>
</feature>
<dbReference type="AlphaFoldDB" id="B0TVV6"/>
<keyword evidence="2" id="KW-0378">Hydrolase</keyword>
<gene>
    <name evidence="2" type="ordered locus">Fphi_0645</name>
</gene>
<accession>B0TVV6</accession>
<evidence type="ECO:0000313" key="2">
    <source>
        <dbReference type="EMBL" id="ABZ86864.1"/>
    </source>
</evidence>
<dbReference type="InterPro" id="IPR002925">
    <property type="entry name" value="Dienelactn_hydro"/>
</dbReference>
<protein>
    <submittedName>
        <fullName evidence="2">Dienelactone hydrolase family protein</fullName>
    </submittedName>
</protein>
<dbReference type="Pfam" id="PF01738">
    <property type="entry name" value="DLH"/>
    <property type="match status" value="1"/>
</dbReference>
<dbReference type="HOGENOM" id="CLU_054590_3_1_6"/>
<evidence type="ECO:0000259" key="1">
    <source>
        <dbReference type="Pfam" id="PF01738"/>
    </source>
</evidence>
<dbReference type="EMBL" id="CP000937">
    <property type="protein sequence ID" value="ABZ86864.1"/>
    <property type="molecule type" value="Genomic_DNA"/>
</dbReference>
<name>B0TVV6_FRAP2</name>
<dbReference type="eggNOG" id="COG0412">
    <property type="taxonomic scope" value="Bacteria"/>
</dbReference>
<sequence length="250" mass="28307">MLILVYLIKKMIITKEIEYRGDGVLLKGFCAYPDRGAHLPAVLIAPTWAGRDNFACEKAIAMAKKGYLGFAIDIYGEAKVGSSKEENANLMNSLLEDKHALMTRLRSAYNIVRKMPRVDKSSVSAIGFCFGGKCVLDMARSNFELKAAISFHGLLESNIVKEQKIDTKILVLHGYNDPMVPPEQVNRFQQEMNMRKADWQLHTFGNTYHAFTNPNANDLEFGTVFSKESNKRAWKLAEDFLRETFVSSYF</sequence>
<dbReference type="InterPro" id="IPR050261">
    <property type="entry name" value="FrsA_esterase"/>
</dbReference>